<reference evidence="2" key="1">
    <citation type="submission" date="2017-10" db="EMBL/GenBank/DDBJ databases">
        <title>Completed PacBio SMRT sequence of Methylosinus trichosporium OB3b reveals presence of a third large plasmid.</title>
        <authorList>
            <person name="Charles T.C."/>
            <person name="Lynch M.D.J."/>
            <person name="Heil J.R."/>
            <person name="Cheng J."/>
        </authorList>
    </citation>
    <scope>NUCLEOTIDE SEQUENCE [LARGE SCALE GENOMIC DNA]</scope>
    <source>
        <strain evidence="2">OB3b</strain>
    </source>
</reference>
<dbReference type="EMBL" id="CP023737">
    <property type="protein sequence ID" value="ATQ67238.1"/>
    <property type="molecule type" value="Genomic_DNA"/>
</dbReference>
<name>A0A2D2CWW8_METT3</name>
<gene>
    <name evidence="1" type="ORF">CQW49_04510</name>
</gene>
<dbReference type="AlphaFoldDB" id="A0A2D2CWW8"/>
<keyword evidence="2" id="KW-1185">Reference proteome</keyword>
<dbReference type="STRING" id="595536.GCA_000178815_04260"/>
<evidence type="ECO:0000313" key="1">
    <source>
        <dbReference type="EMBL" id="ATQ67238.1"/>
    </source>
</evidence>
<dbReference type="Proteomes" id="UP000230709">
    <property type="component" value="Chromosome"/>
</dbReference>
<evidence type="ECO:0000313" key="2">
    <source>
        <dbReference type="Proteomes" id="UP000230709"/>
    </source>
</evidence>
<organism evidence="1 2">
    <name type="scientific">Methylosinus trichosporium (strain ATCC 35070 / NCIMB 11131 / UNIQEM 75 / OB3b)</name>
    <dbReference type="NCBI Taxonomy" id="595536"/>
    <lineage>
        <taxon>Bacteria</taxon>
        <taxon>Pseudomonadati</taxon>
        <taxon>Pseudomonadota</taxon>
        <taxon>Alphaproteobacteria</taxon>
        <taxon>Hyphomicrobiales</taxon>
        <taxon>Methylocystaceae</taxon>
        <taxon>Methylosinus</taxon>
    </lineage>
</organism>
<protein>
    <submittedName>
        <fullName evidence="1">Uncharacterized protein</fullName>
    </submittedName>
</protein>
<sequence>MSRSFNRAVGQLRDEKLEVRLGAIFTLEQICLDFSDLSGPVLQLLTIYLRESAVNYGEAEPPPDVREIVRLVRDRRGRRG</sequence>
<dbReference type="KEGG" id="mtw:CQW49_04510"/>
<accession>A0A2D2CWW8</accession>
<proteinExistence type="predicted"/>